<keyword evidence="3" id="KW-1185">Reference proteome</keyword>
<sequence length="132" mass="14513">MGEHGDHQFVAWSSAHVGGVPLLDYPQMKDVDLDALSHGVSRKAYRIIERKGATYYGIGACVASLCDTVLNNRRDIRPISCYSESYDAYVSMPAVVGSNGVEDIINVQLNEEEKKKMDNAVEAMKSVLSQCN</sequence>
<feature type="domain" description="Lactate/malate dehydrogenase C-terminal" evidence="1">
    <location>
        <begin position="1"/>
        <end position="129"/>
    </location>
</feature>
<reference evidence="2 3" key="1">
    <citation type="submission" date="2023-04" db="EMBL/GenBank/DDBJ databases">
        <title>Genome of Basidiobolus ranarum AG-B5.</title>
        <authorList>
            <person name="Stajich J.E."/>
            <person name="Carter-House D."/>
            <person name="Gryganskyi A."/>
        </authorList>
    </citation>
    <scope>NUCLEOTIDE SEQUENCE [LARGE SCALE GENOMIC DNA]</scope>
    <source>
        <strain evidence="2 3">AG-B5</strain>
    </source>
</reference>
<evidence type="ECO:0000313" key="3">
    <source>
        <dbReference type="Proteomes" id="UP001479436"/>
    </source>
</evidence>
<dbReference type="InterPro" id="IPR015955">
    <property type="entry name" value="Lactate_DH/Glyco_Ohase_4_C"/>
</dbReference>
<dbReference type="SUPFAM" id="SSF56327">
    <property type="entry name" value="LDH C-terminal domain-like"/>
    <property type="match status" value="1"/>
</dbReference>
<dbReference type="Proteomes" id="UP001479436">
    <property type="component" value="Unassembled WGS sequence"/>
</dbReference>
<proteinExistence type="predicted"/>
<dbReference type="Gene3D" id="3.90.110.10">
    <property type="entry name" value="Lactate dehydrogenase/glycoside hydrolase, family 4, C-terminal"/>
    <property type="match status" value="1"/>
</dbReference>
<name>A0ABR2WF92_9FUNG</name>
<evidence type="ECO:0000313" key="2">
    <source>
        <dbReference type="EMBL" id="KAK9760150.1"/>
    </source>
</evidence>
<organism evidence="2 3">
    <name type="scientific">Basidiobolus ranarum</name>
    <dbReference type="NCBI Taxonomy" id="34480"/>
    <lineage>
        <taxon>Eukaryota</taxon>
        <taxon>Fungi</taxon>
        <taxon>Fungi incertae sedis</taxon>
        <taxon>Zoopagomycota</taxon>
        <taxon>Entomophthoromycotina</taxon>
        <taxon>Basidiobolomycetes</taxon>
        <taxon>Basidiobolales</taxon>
        <taxon>Basidiobolaceae</taxon>
        <taxon>Basidiobolus</taxon>
    </lineage>
</organism>
<accession>A0ABR2WF92</accession>
<protein>
    <recommendedName>
        <fullName evidence="1">Lactate/malate dehydrogenase C-terminal domain-containing protein</fullName>
    </recommendedName>
</protein>
<dbReference type="EMBL" id="JASJQH010002483">
    <property type="protein sequence ID" value="KAK9760150.1"/>
    <property type="molecule type" value="Genomic_DNA"/>
</dbReference>
<dbReference type="InterPro" id="IPR022383">
    <property type="entry name" value="Lactate/malate_DH_C"/>
</dbReference>
<evidence type="ECO:0000259" key="1">
    <source>
        <dbReference type="Pfam" id="PF02866"/>
    </source>
</evidence>
<gene>
    <name evidence="2" type="ORF">K7432_016119</name>
</gene>
<dbReference type="PANTHER" id="PTHR43128">
    <property type="entry name" value="L-2-HYDROXYCARBOXYLATE DEHYDROGENASE (NAD(P)(+))"/>
    <property type="match status" value="1"/>
</dbReference>
<dbReference type="PANTHER" id="PTHR43128:SF31">
    <property type="entry name" value="L-LACTATE DEHYDROGENASE"/>
    <property type="match status" value="1"/>
</dbReference>
<comment type="caution">
    <text evidence="2">The sequence shown here is derived from an EMBL/GenBank/DDBJ whole genome shotgun (WGS) entry which is preliminary data.</text>
</comment>
<dbReference type="Pfam" id="PF02866">
    <property type="entry name" value="Ldh_1_C"/>
    <property type="match status" value="1"/>
</dbReference>